<protein>
    <recommendedName>
        <fullName evidence="5">HTH luxR-type domain-containing protein</fullName>
    </recommendedName>
</protein>
<evidence type="ECO:0000256" key="2">
    <source>
        <dbReference type="ARBA" id="ARBA00023125"/>
    </source>
</evidence>
<proteinExistence type="predicted"/>
<dbReference type="PANTHER" id="PTHR44688">
    <property type="entry name" value="DNA-BINDING TRANSCRIPTIONAL ACTIVATOR DEVR_DOSR"/>
    <property type="match status" value="1"/>
</dbReference>
<dbReference type="InterPro" id="IPR016032">
    <property type="entry name" value="Sig_transdc_resp-reg_C-effctor"/>
</dbReference>
<dbReference type="PANTHER" id="PTHR44688:SF16">
    <property type="entry name" value="DNA-BINDING TRANSCRIPTIONAL ACTIVATOR DEVR_DOSR"/>
    <property type="match status" value="1"/>
</dbReference>
<dbReference type="RefSeq" id="WP_168888613.1">
    <property type="nucleotide sequence ID" value="NZ_JABAHY010000024.1"/>
</dbReference>
<keyword evidence="1" id="KW-0805">Transcription regulation</keyword>
<dbReference type="InterPro" id="IPR011990">
    <property type="entry name" value="TPR-like_helical_dom_sf"/>
</dbReference>
<name>A0A7X8TLT5_9MICC</name>
<dbReference type="InterPro" id="IPR036388">
    <property type="entry name" value="WH-like_DNA-bd_sf"/>
</dbReference>
<gene>
    <name evidence="6" type="ORF">HGQ17_14195</name>
</gene>
<feature type="compositionally biased region" description="Basic and acidic residues" evidence="4">
    <location>
        <begin position="836"/>
        <end position="845"/>
    </location>
</feature>
<dbReference type="SUPFAM" id="SSF48452">
    <property type="entry name" value="TPR-like"/>
    <property type="match status" value="1"/>
</dbReference>
<sequence length="909" mass="98336">MDPDQHQRMPKALRHAVSSILDSAPASAGLPQTLILTGPAGAGRSTVLTTAFGLHQGPRDLAMADFGTQEIAWAYLRQLLPGQLEPPLTPEAQGQRLLEHWQGSAPAEHRLVLLDAVERADPQSLAALTFAIRLARNVRLTAVFGIADDAAAGLPAPASESSIAEFLRSPLHRRVKLGTLEPLEILDVAQHLRIRDFDHYSAVALWHHTGGWLGDTVGVLQALPMGRWPRSPQRLPVPPAVRTRARAAFDRLPAEAKSLAQAYAVVGSHFDLPTMGEIAGVVDPLSALDYCVAVGLLRENTHGTQRAVTFHHPLARLVIRETTLPSVLRSLAATAASFAADSGRRLLLQARAEVGAQPELAAQLAEVAELRGHQGRWNESAEFHIAAAGLCAVASERNRLLLAGVDALVSAGRLDRSALWLPEIEAMPASADRDMVLAHISMHHGMAAETEELLNRAERSPTPPVGGSARLAVRKALDAVMRWDIASAQRWAQQTMILSDPDDPKHTEAQTISALASTAGGQAPDFEALGALQSLGDAPAQSQRFHLYSGWIRIITGDLEAGLGELQAAVPVHYQDGSLRVSLWAQGWLARVQYLLGQWENALQTAESALVEAQRSSMAIVVPMLQWTVEEIRSLQAGASETNLWRTAGAADALHSYTAMQVPARLTRALRSRVRGNPEGSAAALIPLQESDPWRSDRISFWPWQPELISALVDIGQVAEAHRLSQEFLDCTDSAPLHVRSAALVAAARAAGAAGDAQSAENFLTEAVELTSGTTRQTASAQARLALGQFLRRAGRRRLAAKNIEQALEFYESVGAQRMVQYCSQELRATGLTSFRTEDRQRSGEETTTSTPLTPQEQAVADLVAQGLTNPETAQRLFLSEKTVQYHLTRIYSKLGIRSRTELASVYPV</sequence>
<dbReference type="AlphaFoldDB" id="A0A7X8TLT5"/>
<dbReference type="InterPro" id="IPR000792">
    <property type="entry name" value="Tscrpt_reg_LuxR_C"/>
</dbReference>
<dbReference type="InterPro" id="IPR027417">
    <property type="entry name" value="P-loop_NTPase"/>
</dbReference>
<evidence type="ECO:0000313" key="7">
    <source>
        <dbReference type="Proteomes" id="UP000523139"/>
    </source>
</evidence>
<dbReference type="Gene3D" id="1.25.40.10">
    <property type="entry name" value="Tetratricopeptide repeat domain"/>
    <property type="match status" value="1"/>
</dbReference>
<evidence type="ECO:0000313" key="6">
    <source>
        <dbReference type="EMBL" id="NLS11127.1"/>
    </source>
</evidence>
<evidence type="ECO:0000259" key="5">
    <source>
        <dbReference type="PROSITE" id="PS50043"/>
    </source>
</evidence>
<keyword evidence="2" id="KW-0238">DNA-binding</keyword>
<feature type="domain" description="HTH luxR-type" evidence="5">
    <location>
        <begin position="846"/>
        <end position="909"/>
    </location>
</feature>
<organism evidence="6 7">
    <name type="scientific">Nesterenkonia sedimenti</name>
    <dbReference type="NCBI Taxonomy" id="1463632"/>
    <lineage>
        <taxon>Bacteria</taxon>
        <taxon>Bacillati</taxon>
        <taxon>Actinomycetota</taxon>
        <taxon>Actinomycetes</taxon>
        <taxon>Micrococcales</taxon>
        <taxon>Micrococcaceae</taxon>
        <taxon>Nesterenkonia</taxon>
    </lineage>
</organism>
<comment type="caution">
    <text evidence="6">The sequence shown here is derived from an EMBL/GenBank/DDBJ whole genome shotgun (WGS) entry which is preliminary data.</text>
</comment>
<dbReference type="SUPFAM" id="SSF52540">
    <property type="entry name" value="P-loop containing nucleoside triphosphate hydrolases"/>
    <property type="match status" value="1"/>
</dbReference>
<evidence type="ECO:0000256" key="1">
    <source>
        <dbReference type="ARBA" id="ARBA00023015"/>
    </source>
</evidence>
<keyword evidence="3" id="KW-0804">Transcription</keyword>
<accession>A0A7X8TLT5</accession>
<dbReference type="GO" id="GO:0006355">
    <property type="term" value="P:regulation of DNA-templated transcription"/>
    <property type="evidence" value="ECO:0007669"/>
    <property type="project" value="InterPro"/>
</dbReference>
<evidence type="ECO:0000256" key="4">
    <source>
        <dbReference type="SAM" id="MobiDB-lite"/>
    </source>
</evidence>
<dbReference type="SMART" id="SM00421">
    <property type="entry name" value="HTH_LUXR"/>
    <property type="match status" value="1"/>
</dbReference>
<dbReference type="CDD" id="cd06170">
    <property type="entry name" value="LuxR_C_like"/>
    <property type="match status" value="1"/>
</dbReference>
<keyword evidence="7" id="KW-1185">Reference proteome</keyword>
<dbReference type="PRINTS" id="PR00038">
    <property type="entry name" value="HTHLUXR"/>
</dbReference>
<dbReference type="Proteomes" id="UP000523139">
    <property type="component" value="Unassembled WGS sequence"/>
</dbReference>
<dbReference type="EMBL" id="JABAHY010000024">
    <property type="protein sequence ID" value="NLS11127.1"/>
    <property type="molecule type" value="Genomic_DNA"/>
</dbReference>
<reference evidence="6 7" key="1">
    <citation type="submission" date="2020-04" db="EMBL/GenBank/DDBJ databases">
        <title>Nesterenkonia sp. nov., isolated from marine sediment.</title>
        <authorList>
            <person name="Zhang G."/>
        </authorList>
    </citation>
    <scope>NUCLEOTIDE SEQUENCE [LARGE SCALE GENOMIC DNA]</scope>
    <source>
        <strain evidence="6 7">MY13</strain>
    </source>
</reference>
<dbReference type="GO" id="GO:0003677">
    <property type="term" value="F:DNA binding"/>
    <property type="evidence" value="ECO:0007669"/>
    <property type="project" value="UniProtKB-KW"/>
</dbReference>
<dbReference type="Gene3D" id="1.10.10.10">
    <property type="entry name" value="Winged helix-like DNA-binding domain superfamily/Winged helix DNA-binding domain"/>
    <property type="match status" value="1"/>
</dbReference>
<dbReference type="Pfam" id="PF00196">
    <property type="entry name" value="GerE"/>
    <property type="match status" value="1"/>
</dbReference>
<evidence type="ECO:0000256" key="3">
    <source>
        <dbReference type="ARBA" id="ARBA00023163"/>
    </source>
</evidence>
<dbReference type="PROSITE" id="PS50043">
    <property type="entry name" value="HTH_LUXR_2"/>
    <property type="match status" value="1"/>
</dbReference>
<feature type="region of interest" description="Disordered" evidence="4">
    <location>
        <begin position="834"/>
        <end position="854"/>
    </location>
</feature>
<dbReference type="SUPFAM" id="SSF46894">
    <property type="entry name" value="C-terminal effector domain of the bipartite response regulators"/>
    <property type="match status" value="1"/>
</dbReference>